<reference evidence="1 2" key="1">
    <citation type="journal article" date="2016" name="Nat. Commun.">
        <title>Thousands of microbial genomes shed light on interconnected biogeochemical processes in an aquifer system.</title>
        <authorList>
            <person name="Anantharaman K."/>
            <person name="Brown C.T."/>
            <person name="Hug L.A."/>
            <person name="Sharon I."/>
            <person name="Castelle C.J."/>
            <person name="Probst A.J."/>
            <person name="Thomas B.C."/>
            <person name="Singh A."/>
            <person name="Wilkins M.J."/>
            <person name="Karaoz U."/>
            <person name="Brodie E.L."/>
            <person name="Williams K.H."/>
            <person name="Hubbard S.S."/>
            <person name="Banfield J.F."/>
        </authorList>
    </citation>
    <scope>NUCLEOTIDE SEQUENCE [LARGE SCALE GENOMIC DNA]</scope>
</reference>
<accession>A0A1F6EW82</accession>
<sequence>MGCAEFACQWLKGHGEEFHRPDQTGIVVDYFLLESIGQGMVLWEGMNGTFDTEYGKALTAHYISLRSAVLQRYLSGKEVLLVPQTLQIPLDKLKALANLKRRVLIVEARAESP</sequence>
<comment type="caution">
    <text evidence="1">The sequence shown here is derived from an EMBL/GenBank/DDBJ whole genome shotgun (WGS) entry which is preliminary data.</text>
</comment>
<protein>
    <submittedName>
        <fullName evidence="1">Uncharacterized protein</fullName>
    </submittedName>
</protein>
<gene>
    <name evidence="1" type="ORF">A3A36_02325</name>
</gene>
<evidence type="ECO:0000313" key="1">
    <source>
        <dbReference type="EMBL" id="OGG77888.1"/>
    </source>
</evidence>
<dbReference type="Proteomes" id="UP000178811">
    <property type="component" value="Unassembled WGS sequence"/>
</dbReference>
<name>A0A1F6EW82_9BACT</name>
<proteinExistence type="predicted"/>
<organism evidence="1 2">
    <name type="scientific">Candidatus Kaiserbacteria bacterium RIFCSPLOWO2_01_FULL_52_12b</name>
    <dbReference type="NCBI Taxonomy" id="1798509"/>
    <lineage>
        <taxon>Bacteria</taxon>
        <taxon>Candidatus Kaiseribacteriota</taxon>
    </lineage>
</organism>
<dbReference type="AlphaFoldDB" id="A0A1F6EW82"/>
<dbReference type="EMBL" id="MFLW01000028">
    <property type="protein sequence ID" value="OGG77888.1"/>
    <property type="molecule type" value="Genomic_DNA"/>
</dbReference>
<evidence type="ECO:0000313" key="2">
    <source>
        <dbReference type="Proteomes" id="UP000178811"/>
    </source>
</evidence>